<proteinExistence type="inferred from homology"/>
<feature type="compositionally biased region" description="Low complexity" evidence="7">
    <location>
        <begin position="1"/>
        <end position="11"/>
    </location>
</feature>
<comment type="similarity">
    <text evidence="2">Belongs to the YSP2 family.</text>
</comment>
<dbReference type="Proteomes" id="UP000054279">
    <property type="component" value="Unassembled WGS sequence"/>
</dbReference>
<name>A0A0C9VMJ4_SPHS4</name>
<dbReference type="CDD" id="cd13220">
    <property type="entry name" value="PH-GRAM_GRAMDC"/>
    <property type="match status" value="1"/>
</dbReference>
<keyword evidence="4" id="KW-1133">Transmembrane helix</keyword>
<dbReference type="PANTHER" id="PTHR23319:SF4">
    <property type="entry name" value="GRAM DOMAIN CONTAINING 1B, ISOFORM E"/>
    <property type="match status" value="1"/>
</dbReference>
<dbReference type="InterPro" id="IPR051482">
    <property type="entry name" value="Cholesterol_transport"/>
</dbReference>
<dbReference type="SMART" id="SM00568">
    <property type="entry name" value="GRAM"/>
    <property type="match status" value="1"/>
</dbReference>
<dbReference type="Gene3D" id="2.30.29.30">
    <property type="entry name" value="Pleckstrin-homology domain (PH domain)/Phosphotyrosine-binding domain (PTB)"/>
    <property type="match status" value="1"/>
</dbReference>
<dbReference type="GO" id="GO:0032366">
    <property type="term" value="P:intracellular sterol transport"/>
    <property type="evidence" value="ECO:0007669"/>
    <property type="project" value="TreeGrafter"/>
</dbReference>
<dbReference type="OrthoDB" id="2162691at2759"/>
<dbReference type="GO" id="GO:0005789">
    <property type="term" value="C:endoplasmic reticulum membrane"/>
    <property type="evidence" value="ECO:0007669"/>
    <property type="project" value="TreeGrafter"/>
</dbReference>
<reference evidence="9 10" key="1">
    <citation type="submission" date="2014-06" db="EMBL/GenBank/DDBJ databases">
        <title>Evolutionary Origins and Diversification of the Mycorrhizal Mutualists.</title>
        <authorList>
            <consortium name="DOE Joint Genome Institute"/>
            <consortium name="Mycorrhizal Genomics Consortium"/>
            <person name="Kohler A."/>
            <person name="Kuo A."/>
            <person name="Nagy L.G."/>
            <person name="Floudas D."/>
            <person name="Copeland A."/>
            <person name="Barry K.W."/>
            <person name="Cichocki N."/>
            <person name="Veneault-Fourrey C."/>
            <person name="LaButti K."/>
            <person name="Lindquist E.A."/>
            <person name="Lipzen A."/>
            <person name="Lundell T."/>
            <person name="Morin E."/>
            <person name="Murat C."/>
            <person name="Riley R."/>
            <person name="Ohm R."/>
            <person name="Sun H."/>
            <person name="Tunlid A."/>
            <person name="Henrissat B."/>
            <person name="Grigoriev I.V."/>
            <person name="Hibbett D.S."/>
            <person name="Martin F."/>
        </authorList>
    </citation>
    <scope>NUCLEOTIDE SEQUENCE [LARGE SCALE GENOMIC DNA]</scope>
    <source>
        <strain evidence="9 10">SS14</strain>
    </source>
</reference>
<evidence type="ECO:0000313" key="10">
    <source>
        <dbReference type="Proteomes" id="UP000054279"/>
    </source>
</evidence>
<dbReference type="PROSITE" id="PS51778">
    <property type="entry name" value="VAST"/>
    <property type="match status" value="1"/>
</dbReference>
<dbReference type="InterPro" id="IPR011993">
    <property type="entry name" value="PH-like_dom_sf"/>
</dbReference>
<evidence type="ECO:0000256" key="1">
    <source>
        <dbReference type="ARBA" id="ARBA00004167"/>
    </source>
</evidence>
<dbReference type="GO" id="GO:0005886">
    <property type="term" value="C:plasma membrane"/>
    <property type="evidence" value="ECO:0007669"/>
    <property type="project" value="TreeGrafter"/>
</dbReference>
<dbReference type="GO" id="GO:0120015">
    <property type="term" value="F:sterol transfer activity"/>
    <property type="evidence" value="ECO:0007669"/>
    <property type="project" value="TreeGrafter"/>
</dbReference>
<feature type="compositionally biased region" description="Low complexity" evidence="7">
    <location>
        <begin position="27"/>
        <end position="41"/>
    </location>
</feature>
<feature type="compositionally biased region" description="Acidic residues" evidence="7">
    <location>
        <begin position="56"/>
        <end position="69"/>
    </location>
</feature>
<dbReference type="PANTHER" id="PTHR23319">
    <property type="entry name" value="GRAM DOMAIN CONTAINING 1B, ISOFORM E"/>
    <property type="match status" value="1"/>
</dbReference>
<comment type="subcellular location">
    <subcellularLocation>
        <location evidence="1">Membrane</location>
        <topology evidence="1">Single-pass membrane protein</topology>
    </subcellularLocation>
</comment>
<feature type="domain" description="VASt" evidence="8">
    <location>
        <begin position="253"/>
        <end position="424"/>
    </location>
</feature>
<evidence type="ECO:0000256" key="3">
    <source>
        <dbReference type="ARBA" id="ARBA00022692"/>
    </source>
</evidence>
<organism evidence="9 10">
    <name type="scientific">Sphaerobolus stellatus (strain SS14)</name>
    <dbReference type="NCBI Taxonomy" id="990650"/>
    <lineage>
        <taxon>Eukaryota</taxon>
        <taxon>Fungi</taxon>
        <taxon>Dikarya</taxon>
        <taxon>Basidiomycota</taxon>
        <taxon>Agaricomycotina</taxon>
        <taxon>Agaricomycetes</taxon>
        <taxon>Phallomycetidae</taxon>
        <taxon>Geastrales</taxon>
        <taxon>Sphaerobolaceae</taxon>
        <taxon>Sphaerobolus</taxon>
    </lineage>
</organism>
<evidence type="ECO:0000256" key="5">
    <source>
        <dbReference type="ARBA" id="ARBA00023136"/>
    </source>
</evidence>
<evidence type="ECO:0000256" key="2">
    <source>
        <dbReference type="ARBA" id="ARBA00006582"/>
    </source>
</evidence>
<dbReference type="InterPro" id="IPR004182">
    <property type="entry name" value="GRAM"/>
</dbReference>
<evidence type="ECO:0000259" key="8">
    <source>
        <dbReference type="PROSITE" id="PS51778"/>
    </source>
</evidence>
<sequence length="622" mass="68840">MSSQSQSSSQSVQTRELSPPPAEEPAEPAASTSAAQRTRAPNYDDREDSSQTSDSSESDEDSSQDELDPLADGIAPITGFAVASNKRTADFHALFPTVPEGDYLIDDYGCALQREILIQGRLYISENHICFHANIFGWTTDLVIPIEDITSLEKKMTAYVIPNAIQVNTSSAKYTFASLLSRDTTYDVIYNIWRSVRPEGLPNPRDSIDESRSGLISSVVTGTGTMNAVSPAPPPGHETRKPTQCTCGKEGNHYSEIAMDIVVPGEPEKIYNLMFASGFIKDFMRNDEKLLGIQISDWVPISEGSKLLKRNMSYIKPLSGSIGPKQTKCELQDELLYLDMDDHITMLTTTRTPDVPSGGVFAVKTRTCLTWASAVTTRVLVTTQVEWTGRSFIKGIIERSCLEGQKTYHTSLERAMRKYIAEHKSEFIPQGFVAEEVEAEVSPVSPEPMSPGAGGHIMSEEDARKAKEKERNARGLQWAWDTAEGTAKVAHQSFWGAIELITDAWEASETTAVLWFVVAFLVLSNAWTWMRAGKGVVKGPRVGPLKGRAGVDQDIDIEKVVGQSVREAFRVFEEVVKDELAQKQAQGALEGELRELEERMKTLEERVKVLEKKSDKSLQELD</sequence>
<dbReference type="GO" id="GO:0140268">
    <property type="term" value="C:endoplasmic reticulum-plasma membrane contact site"/>
    <property type="evidence" value="ECO:0007669"/>
    <property type="project" value="TreeGrafter"/>
</dbReference>
<dbReference type="GO" id="GO:0005739">
    <property type="term" value="C:mitochondrion"/>
    <property type="evidence" value="ECO:0007669"/>
    <property type="project" value="TreeGrafter"/>
</dbReference>
<feature type="coiled-coil region" evidence="6">
    <location>
        <begin position="586"/>
        <end position="620"/>
    </location>
</feature>
<feature type="region of interest" description="Disordered" evidence="7">
    <location>
        <begin position="1"/>
        <end position="70"/>
    </location>
</feature>
<evidence type="ECO:0000256" key="7">
    <source>
        <dbReference type="SAM" id="MobiDB-lite"/>
    </source>
</evidence>
<keyword evidence="5" id="KW-0472">Membrane</keyword>
<keyword evidence="10" id="KW-1185">Reference proteome</keyword>
<keyword evidence="3" id="KW-0812">Transmembrane</keyword>
<dbReference type="EMBL" id="KN837156">
    <property type="protein sequence ID" value="KIJ38876.1"/>
    <property type="molecule type" value="Genomic_DNA"/>
</dbReference>
<evidence type="ECO:0000256" key="6">
    <source>
        <dbReference type="SAM" id="Coils"/>
    </source>
</evidence>
<dbReference type="HOGENOM" id="CLU_007694_1_1_1"/>
<evidence type="ECO:0000313" key="9">
    <source>
        <dbReference type="EMBL" id="KIJ38876.1"/>
    </source>
</evidence>
<evidence type="ECO:0000256" key="4">
    <source>
        <dbReference type="ARBA" id="ARBA00022989"/>
    </source>
</evidence>
<dbReference type="GO" id="GO:0032541">
    <property type="term" value="C:cortical endoplasmic reticulum"/>
    <property type="evidence" value="ECO:0007669"/>
    <property type="project" value="TreeGrafter"/>
</dbReference>
<protein>
    <recommendedName>
        <fullName evidence="8">VASt domain-containing protein</fullName>
    </recommendedName>
</protein>
<gene>
    <name evidence="9" type="ORF">M422DRAFT_210620</name>
</gene>
<keyword evidence="6" id="KW-0175">Coiled coil</keyword>
<accession>A0A0C9VMJ4</accession>
<dbReference type="Pfam" id="PF16016">
    <property type="entry name" value="VASt"/>
    <property type="match status" value="1"/>
</dbReference>
<dbReference type="AlphaFoldDB" id="A0A0C9VMJ4"/>
<dbReference type="InterPro" id="IPR031968">
    <property type="entry name" value="VASt"/>
</dbReference>
<dbReference type="GO" id="GO:0032934">
    <property type="term" value="F:sterol binding"/>
    <property type="evidence" value="ECO:0007669"/>
    <property type="project" value="TreeGrafter"/>
</dbReference>
<dbReference type="Pfam" id="PF02893">
    <property type="entry name" value="GRAM"/>
    <property type="match status" value="1"/>
</dbReference>